<proteinExistence type="predicted"/>
<protein>
    <submittedName>
        <fullName evidence="6">Pentachlorophenol 4-monooxygenase</fullName>
    </submittedName>
</protein>
<evidence type="ECO:0000256" key="4">
    <source>
        <dbReference type="ARBA" id="ARBA00023002"/>
    </source>
</evidence>
<dbReference type="SMR" id="A0A194VY71"/>
<evidence type="ECO:0000256" key="3">
    <source>
        <dbReference type="ARBA" id="ARBA00022827"/>
    </source>
</evidence>
<accession>A0A194VY71</accession>
<keyword evidence="7" id="KW-1185">Reference proteome</keyword>
<gene>
    <name evidence="6" type="ORF">VM1G_04133</name>
</gene>
<keyword evidence="2" id="KW-0285">Flavoprotein</keyword>
<evidence type="ECO:0000313" key="7">
    <source>
        <dbReference type="Proteomes" id="UP000078559"/>
    </source>
</evidence>
<sequence length="390" mass="42144">MASIPSSVDVAIIGAGPTGLATASTLRKNGVNAIVLDAAASPSTTSRATVIHSRTLEVLEDIGVTSKIIQRGVKLTRWTLSDKKSTLADLDFSALKAKYPMMITLAQVDTEAVLTEKLEEFGGVVYRGAEVTSVLDSGDKVQLQVHSPATGMKTTVTAKYVVAADGIRSTIREAVGIPFEGGDYPDSFITADCRLSATGRLRKDGVQLHIVSQGFLLLVPEPRGIWRIVATLDQPPKDADVAVYQRLVDERAAPGIVVSEVIWSSRFHIHHRLAAQYRKGRVFLAGDAAHAHSPAGGQGMNIGIQDGVRLGEVLSEAVLAGKTSDDALDRYEGDRRPVAKGVVALTHRMTMMGTLKSPFLGAVRNWFLWAVMSMPWARYWMTYRLSELGH</sequence>
<keyword evidence="3" id="KW-0274">FAD</keyword>
<evidence type="ECO:0000313" key="6">
    <source>
        <dbReference type="EMBL" id="KUI68952.1"/>
    </source>
</evidence>
<dbReference type="Pfam" id="PF01494">
    <property type="entry name" value="FAD_binding_3"/>
    <property type="match status" value="1"/>
</dbReference>
<dbReference type="InterPro" id="IPR002938">
    <property type="entry name" value="FAD-bd"/>
</dbReference>
<dbReference type="Gene3D" id="3.50.50.60">
    <property type="entry name" value="FAD/NAD(P)-binding domain"/>
    <property type="match status" value="1"/>
</dbReference>
<dbReference type="Proteomes" id="UP000078559">
    <property type="component" value="Chromosome 4"/>
</dbReference>
<dbReference type="InterPro" id="IPR050641">
    <property type="entry name" value="RIFMO-like"/>
</dbReference>
<dbReference type="PANTHER" id="PTHR43004">
    <property type="entry name" value="TRK SYSTEM POTASSIUM UPTAKE PROTEIN"/>
    <property type="match status" value="1"/>
</dbReference>
<reference evidence="6" key="1">
    <citation type="submission" date="2014-12" db="EMBL/GenBank/DDBJ databases">
        <title>Genome Sequence of Valsa Canker Pathogens Uncovers a Specific Adaption of Colonization on Woody Bark.</title>
        <authorList>
            <person name="Yin Z."/>
            <person name="Liu H."/>
            <person name="Gao X."/>
            <person name="Li Z."/>
            <person name="Song N."/>
            <person name="Ke X."/>
            <person name="Dai Q."/>
            <person name="Wu Y."/>
            <person name="Sun Y."/>
            <person name="Xu J.-R."/>
            <person name="Kang Z.K."/>
            <person name="Wang L."/>
            <person name="Huang L."/>
        </authorList>
    </citation>
    <scope>NUCLEOTIDE SEQUENCE [LARGE SCALE GENOMIC DNA]</scope>
    <source>
        <strain evidence="6">03-8</strain>
    </source>
</reference>
<dbReference type="OrthoDB" id="10016252at2759"/>
<dbReference type="EMBL" id="CM003101">
    <property type="protein sequence ID" value="KUI68952.1"/>
    <property type="molecule type" value="Genomic_DNA"/>
</dbReference>
<dbReference type="GO" id="GO:0016709">
    <property type="term" value="F:oxidoreductase activity, acting on paired donors, with incorporation or reduction of molecular oxygen, NAD(P)H as one donor, and incorporation of one atom of oxygen"/>
    <property type="evidence" value="ECO:0007669"/>
    <property type="project" value="UniProtKB-ARBA"/>
</dbReference>
<dbReference type="AlphaFoldDB" id="A0A194VY71"/>
<dbReference type="InterPro" id="IPR036188">
    <property type="entry name" value="FAD/NAD-bd_sf"/>
</dbReference>
<evidence type="ECO:0000256" key="1">
    <source>
        <dbReference type="ARBA" id="ARBA00001974"/>
    </source>
</evidence>
<organism evidence="6 7">
    <name type="scientific">Cytospora mali</name>
    <name type="common">Apple Valsa canker fungus</name>
    <name type="synonym">Valsa mali</name>
    <dbReference type="NCBI Taxonomy" id="578113"/>
    <lineage>
        <taxon>Eukaryota</taxon>
        <taxon>Fungi</taxon>
        <taxon>Dikarya</taxon>
        <taxon>Ascomycota</taxon>
        <taxon>Pezizomycotina</taxon>
        <taxon>Sordariomycetes</taxon>
        <taxon>Sordariomycetidae</taxon>
        <taxon>Diaporthales</taxon>
        <taxon>Cytosporaceae</taxon>
        <taxon>Cytospora</taxon>
    </lineage>
</organism>
<dbReference type="SUPFAM" id="SSF51905">
    <property type="entry name" value="FAD/NAD(P)-binding domain"/>
    <property type="match status" value="1"/>
</dbReference>
<keyword evidence="4" id="KW-0560">Oxidoreductase</keyword>
<name>A0A194VY71_CYTMA</name>
<evidence type="ECO:0000259" key="5">
    <source>
        <dbReference type="Pfam" id="PF01494"/>
    </source>
</evidence>
<feature type="domain" description="FAD-binding" evidence="5">
    <location>
        <begin position="8"/>
        <end position="344"/>
    </location>
</feature>
<evidence type="ECO:0000256" key="2">
    <source>
        <dbReference type="ARBA" id="ARBA00022630"/>
    </source>
</evidence>
<comment type="cofactor">
    <cofactor evidence="1">
        <name>FAD</name>
        <dbReference type="ChEBI" id="CHEBI:57692"/>
    </cofactor>
</comment>
<dbReference type="PRINTS" id="PR00420">
    <property type="entry name" value="RNGMNOXGNASE"/>
</dbReference>
<dbReference type="PANTHER" id="PTHR43004:SF19">
    <property type="entry name" value="BINDING MONOOXYGENASE, PUTATIVE (JCVI)-RELATED"/>
    <property type="match status" value="1"/>
</dbReference>
<dbReference type="Gene3D" id="3.30.70.2450">
    <property type="match status" value="1"/>
</dbReference>
<dbReference type="GO" id="GO:0071949">
    <property type="term" value="F:FAD binding"/>
    <property type="evidence" value="ECO:0007669"/>
    <property type="project" value="InterPro"/>
</dbReference>